<comment type="caution">
    <text evidence="14">The sequence shown here is derived from an EMBL/GenBank/DDBJ whole genome shotgun (WGS) entry which is preliminary data.</text>
</comment>
<feature type="transmembrane region" description="Helical" evidence="12">
    <location>
        <begin position="20"/>
        <end position="42"/>
    </location>
</feature>
<keyword evidence="15" id="KW-1185">Reference proteome</keyword>
<evidence type="ECO:0000256" key="4">
    <source>
        <dbReference type="ARBA" id="ARBA00022679"/>
    </source>
</evidence>
<evidence type="ECO:0000256" key="10">
    <source>
        <dbReference type="ARBA" id="ARBA00023012"/>
    </source>
</evidence>
<dbReference type="GO" id="GO:0016301">
    <property type="term" value="F:kinase activity"/>
    <property type="evidence" value="ECO:0007669"/>
    <property type="project" value="UniProtKB-KW"/>
</dbReference>
<dbReference type="EMBL" id="QPJK01000005">
    <property type="protein sequence ID" value="RCW70355.1"/>
    <property type="molecule type" value="Genomic_DNA"/>
</dbReference>
<dbReference type="Gene3D" id="3.30.70.270">
    <property type="match status" value="1"/>
</dbReference>
<dbReference type="Pfam" id="PF02743">
    <property type="entry name" value="dCache_1"/>
    <property type="match status" value="1"/>
</dbReference>
<dbReference type="Pfam" id="PF13426">
    <property type="entry name" value="PAS_9"/>
    <property type="match status" value="2"/>
</dbReference>
<dbReference type="RefSeq" id="WP_114469299.1">
    <property type="nucleotide sequence ID" value="NZ_QPJK01000005.1"/>
</dbReference>
<evidence type="ECO:0000256" key="2">
    <source>
        <dbReference type="ARBA" id="ARBA00022475"/>
    </source>
</evidence>
<dbReference type="InterPro" id="IPR001610">
    <property type="entry name" value="PAC"/>
</dbReference>
<dbReference type="Gene3D" id="3.30.450.20">
    <property type="entry name" value="PAS domain"/>
    <property type="match status" value="4"/>
</dbReference>
<dbReference type="GO" id="GO:0000160">
    <property type="term" value="P:phosphorelay signal transduction system"/>
    <property type="evidence" value="ECO:0007669"/>
    <property type="project" value="UniProtKB-KW"/>
</dbReference>
<evidence type="ECO:0000256" key="5">
    <source>
        <dbReference type="ARBA" id="ARBA00022692"/>
    </source>
</evidence>
<name>A0A368XR50_9BURK</name>
<dbReference type="InterPro" id="IPR029151">
    <property type="entry name" value="Sensor-like_sf"/>
</dbReference>
<evidence type="ECO:0000256" key="3">
    <source>
        <dbReference type="ARBA" id="ARBA00022553"/>
    </source>
</evidence>
<feature type="transmembrane region" description="Helical" evidence="12">
    <location>
        <begin position="301"/>
        <end position="323"/>
    </location>
</feature>
<evidence type="ECO:0000256" key="8">
    <source>
        <dbReference type="ARBA" id="ARBA00022840"/>
    </source>
</evidence>
<sequence length="744" mass="81698">MSLANPQALVDRLSQKQKKLSTLLVGANVAIALILLALMYAVHNASKQSYESQAQSLAEGIATIAQANVGSELNLIDAVLRATADEVQRLKPGAGATTPLVDEILQTRLNLLPGAEAFRLTDRSGLVQWGTGLPPGQRMDVSDRPYFMEAQRRPSEQTLVAGPVRSRVSGNWVLVFIRPLTIEGEFAGILYVSVNVDHFQRLFSQYDLGEKDAVTLRARDLALVARHSPGALVLPDVGETAVSDALKRAATQNSASGFFVSKVAIDGEMRSTAYRAVGDWPFTVYAGVSHSRFFQAWRDQVWTHSALAGFLWCLVVLATFATYRSGVKVAHGLQALADQTERTNVLLRIAGDGIHIINSDGVLVEMSDSFAEMLRSTREKLLGKHISEWDANQNRERVTHWLSKLKDRDHQRVDVQHRRDDGTVIDVDLQMRAVNIGGELLVFGSARDVSDIKRLVVEQTAMLENELVGMAKIEDRHFSWRNAAFERVFGYASGELAGLPTRVIYLDDATHDFIGKEAYSVLQSGSQYRTQLRMRKKDGAAVWVDFGAVRFAENCVLVLAVDITAAREAHDHLAHAAFHDPLTQLPNRLLLKDRLVQALGTAQREGTRVAICYMDLDGFKAVNDTLGHETGDALLKEVARRLLRQVRASDTAARVGGDEFVLILTNIEGEEWSAILERVSLAVREPFVVNGAVSQVGATLGVALSSPDETAEELMDRADHKMLEGKRRGKGTITVAGDADGTRL</sequence>
<accession>A0A368XR50</accession>
<keyword evidence="3" id="KW-0597">Phosphoprotein</keyword>
<dbReference type="PROSITE" id="PS50887">
    <property type="entry name" value="GGDEF"/>
    <property type="match status" value="1"/>
</dbReference>
<keyword evidence="6" id="KW-0547">Nucleotide-binding</keyword>
<dbReference type="SMART" id="SM00086">
    <property type="entry name" value="PAC"/>
    <property type="match status" value="2"/>
</dbReference>
<keyword evidence="7" id="KW-0418">Kinase</keyword>
<dbReference type="SMART" id="SM00267">
    <property type="entry name" value="GGDEF"/>
    <property type="match status" value="1"/>
</dbReference>
<dbReference type="PANTHER" id="PTHR44757">
    <property type="entry name" value="DIGUANYLATE CYCLASE DGCP"/>
    <property type="match status" value="1"/>
</dbReference>
<keyword evidence="11 12" id="KW-0472">Membrane</keyword>
<dbReference type="InterPro" id="IPR000014">
    <property type="entry name" value="PAS"/>
</dbReference>
<evidence type="ECO:0000256" key="11">
    <source>
        <dbReference type="ARBA" id="ARBA00023136"/>
    </source>
</evidence>
<evidence type="ECO:0000313" key="15">
    <source>
        <dbReference type="Proteomes" id="UP000252884"/>
    </source>
</evidence>
<feature type="domain" description="GGDEF" evidence="13">
    <location>
        <begin position="607"/>
        <end position="738"/>
    </location>
</feature>
<keyword evidence="2" id="KW-1003">Cell membrane</keyword>
<dbReference type="CDD" id="cd12915">
    <property type="entry name" value="PDC2_DGC_like"/>
    <property type="match status" value="1"/>
</dbReference>
<evidence type="ECO:0000313" key="14">
    <source>
        <dbReference type="EMBL" id="RCW70355.1"/>
    </source>
</evidence>
<proteinExistence type="predicted"/>
<reference evidence="14 15" key="1">
    <citation type="submission" date="2018-07" db="EMBL/GenBank/DDBJ databases">
        <title>Genomic Encyclopedia of Type Strains, Phase IV (KMG-IV): sequencing the most valuable type-strain genomes for metagenomic binning, comparative biology and taxonomic classification.</title>
        <authorList>
            <person name="Goeker M."/>
        </authorList>
    </citation>
    <scope>NUCLEOTIDE SEQUENCE [LARGE SCALE GENOMIC DNA]</scope>
    <source>
        <strain evidence="14 15">DSM 21634</strain>
    </source>
</reference>
<dbReference type="PANTHER" id="PTHR44757:SF2">
    <property type="entry name" value="BIOFILM ARCHITECTURE MAINTENANCE PROTEIN MBAA"/>
    <property type="match status" value="1"/>
</dbReference>
<dbReference type="InterPro" id="IPR052155">
    <property type="entry name" value="Biofilm_reg_signaling"/>
</dbReference>
<evidence type="ECO:0000256" key="9">
    <source>
        <dbReference type="ARBA" id="ARBA00022989"/>
    </source>
</evidence>
<dbReference type="InterPro" id="IPR033479">
    <property type="entry name" value="dCache_1"/>
</dbReference>
<dbReference type="InterPro" id="IPR035965">
    <property type="entry name" value="PAS-like_dom_sf"/>
</dbReference>
<evidence type="ECO:0000256" key="1">
    <source>
        <dbReference type="ARBA" id="ARBA00004651"/>
    </source>
</evidence>
<dbReference type="NCBIfam" id="TIGR00229">
    <property type="entry name" value="sensory_box"/>
    <property type="match status" value="2"/>
</dbReference>
<dbReference type="GO" id="GO:0005524">
    <property type="term" value="F:ATP binding"/>
    <property type="evidence" value="ECO:0007669"/>
    <property type="project" value="UniProtKB-KW"/>
</dbReference>
<dbReference type="AlphaFoldDB" id="A0A368XR50"/>
<keyword evidence="4" id="KW-0808">Transferase</keyword>
<organism evidence="14 15">
    <name type="scientific">Pseudorhodoferax soli</name>
    <dbReference type="NCBI Taxonomy" id="545864"/>
    <lineage>
        <taxon>Bacteria</taxon>
        <taxon>Pseudomonadati</taxon>
        <taxon>Pseudomonadota</taxon>
        <taxon>Betaproteobacteria</taxon>
        <taxon>Burkholderiales</taxon>
        <taxon>Comamonadaceae</taxon>
    </lineage>
</organism>
<dbReference type="SUPFAM" id="SSF103190">
    <property type="entry name" value="Sensory domain-like"/>
    <property type="match status" value="1"/>
</dbReference>
<evidence type="ECO:0000259" key="13">
    <source>
        <dbReference type="PROSITE" id="PS50887"/>
    </source>
</evidence>
<keyword evidence="8" id="KW-0067">ATP-binding</keyword>
<dbReference type="OrthoDB" id="8929028at2"/>
<dbReference type="NCBIfam" id="TIGR00254">
    <property type="entry name" value="GGDEF"/>
    <property type="match status" value="1"/>
</dbReference>
<gene>
    <name evidence="14" type="ORF">DES41_105297</name>
</gene>
<comment type="subcellular location">
    <subcellularLocation>
        <location evidence="1">Cell membrane</location>
        <topology evidence="1">Multi-pass membrane protein</topology>
    </subcellularLocation>
</comment>
<evidence type="ECO:0000256" key="12">
    <source>
        <dbReference type="SAM" id="Phobius"/>
    </source>
</evidence>
<dbReference type="CDD" id="cd12914">
    <property type="entry name" value="PDC1_DGC_like"/>
    <property type="match status" value="1"/>
</dbReference>
<keyword evidence="10" id="KW-0902">Two-component regulatory system</keyword>
<protein>
    <submittedName>
        <fullName evidence="14">PAS domain S-box-containing protein/diguanylate cyclase (GGDEF)-like protein</fullName>
    </submittedName>
</protein>
<dbReference type="CDD" id="cd00130">
    <property type="entry name" value="PAS"/>
    <property type="match status" value="2"/>
</dbReference>
<dbReference type="GO" id="GO:0005886">
    <property type="term" value="C:plasma membrane"/>
    <property type="evidence" value="ECO:0007669"/>
    <property type="project" value="UniProtKB-SubCell"/>
</dbReference>
<evidence type="ECO:0000256" key="7">
    <source>
        <dbReference type="ARBA" id="ARBA00022777"/>
    </source>
</evidence>
<keyword evidence="5 12" id="KW-0812">Transmembrane</keyword>
<dbReference type="InterPro" id="IPR043128">
    <property type="entry name" value="Rev_trsase/Diguanyl_cyclase"/>
</dbReference>
<dbReference type="InterPro" id="IPR029787">
    <property type="entry name" value="Nucleotide_cyclase"/>
</dbReference>
<dbReference type="SUPFAM" id="SSF55073">
    <property type="entry name" value="Nucleotide cyclase"/>
    <property type="match status" value="1"/>
</dbReference>
<dbReference type="Pfam" id="PF00990">
    <property type="entry name" value="GGDEF"/>
    <property type="match status" value="1"/>
</dbReference>
<dbReference type="SUPFAM" id="SSF55785">
    <property type="entry name" value="PYP-like sensor domain (PAS domain)"/>
    <property type="match status" value="2"/>
</dbReference>
<dbReference type="SMART" id="SM00091">
    <property type="entry name" value="PAS"/>
    <property type="match status" value="2"/>
</dbReference>
<evidence type="ECO:0000256" key="6">
    <source>
        <dbReference type="ARBA" id="ARBA00022741"/>
    </source>
</evidence>
<keyword evidence="9 12" id="KW-1133">Transmembrane helix</keyword>
<dbReference type="CDD" id="cd01949">
    <property type="entry name" value="GGDEF"/>
    <property type="match status" value="1"/>
</dbReference>
<dbReference type="InterPro" id="IPR000160">
    <property type="entry name" value="GGDEF_dom"/>
</dbReference>
<dbReference type="Proteomes" id="UP000252884">
    <property type="component" value="Unassembled WGS sequence"/>
</dbReference>